<gene>
    <name evidence="1" type="ORF">SAMN05444405_102276</name>
</gene>
<evidence type="ECO:0000313" key="1">
    <source>
        <dbReference type="EMBL" id="SHE66903.1"/>
    </source>
</evidence>
<dbReference type="Proteomes" id="UP000184509">
    <property type="component" value="Unassembled WGS sequence"/>
</dbReference>
<organism evidence="1 2">
    <name type="scientific">Bacteroides luti</name>
    <dbReference type="NCBI Taxonomy" id="1297750"/>
    <lineage>
        <taxon>Bacteria</taxon>
        <taxon>Pseudomonadati</taxon>
        <taxon>Bacteroidota</taxon>
        <taxon>Bacteroidia</taxon>
        <taxon>Bacteroidales</taxon>
        <taxon>Bacteroidaceae</taxon>
        <taxon>Bacteroides</taxon>
    </lineage>
</organism>
<accession>A0A1M4VDA3</accession>
<name>A0A1M4VDA3_9BACE</name>
<sequence>MKLSSTLSRNFVDAIVESVLFYPEDFEPLYSLVTNKETKLSWRAAWACEKLSELTPEWFIPKYDEIVCLTLSMKHSGTKRLLLSILYNLPVPAEFPVELYNFCLEKMLSPDEAIAIQALCIKLAYKIALKEPELLSEIRLYLENAETEYFSTGVKNCIRNVLKKINSSQR</sequence>
<keyword evidence="2" id="KW-1185">Reference proteome</keyword>
<dbReference type="AlphaFoldDB" id="A0A1M4VDA3"/>
<evidence type="ECO:0000313" key="2">
    <source>
        <dbReference type="Proteomes" id="UP000184509"/>
    </source>
</evidence>
<reference evidence="1 2" key="1">
    <citation type="submission" date="2016-11" db="EMBL/GenBank/DDBJ databases">
        <authorList>
            <person name="Jaros S."/>
            <person name="Januszkiewicz K."/>
            <person name="Wedrychowicz H."/>
        </authorList>
    </citation>
    <scope>NUCLEOTIDE SEQUENCE [LARGE SCALE GENOMIC DNA]</scope>
    <source>
        <strain evidence="1 2">DSM 26991</strain>
    </source>
</reference>
<evidence type="ECO:0008006" key="3">
    <source>
        <dbReference type="Google" id="ProtNLM"/>
    </source>
</evidence>
<dbReference type="STRING" id="1297750.SAMN05444405_102276"/>
<dbReference type="EMBL" id="FQTV01000002">
    <property type="protein sequence ID" value="SHE66903.1"/>
    <property type="molecule type" value="Genomic_DNA"/>
</dbReference>
<protein>
    <recommendedName>
        <fullName evidence="3">HEAT repeat-containing protein</fullName>
    </recommendedName>
</protein>
<proteinExistence type="predicted"/>